<dbReference type="EMBL" id="JACKTY010000047">
    <property type="protein sequence ID" value="MCV7229821.1"/>
    <property type="molecule type" value="Genomic_DNA"/>
</dbReference>
<evidence type="ECO:0000256" key="3">
    <source>
        <dbReference type="ARBA" id="ARBA00023163"/>
    </source>
</evidence>
<keyword evidence="8" id="KW-1185">Reference proteome</keyword>
<dbReference type="Gene3D" id="1.10.357.10">
    <property type="entry name" value="Tetracycline Repressor, domain 2"/>
    <property type="match status" value="1"/>
</dbReference>
<dbReference type="PANTHER" id="PTHR30055">
    <property type="entry name" value="HTH-TYPE TRANSCRIPTIONAL REGULATOR RUTR"/>
    <property type="match status" value="1"/>
</dbReference>
<dbReference type="RefSeq" id="WP_264071091.1">
    <property type="nucleotide sequence ID" value="NZ_JACKTY010000047.1"/>
</dbReference>
<keyword evidence="3" id="KW-0804">Transcription</keyword>
<organism evidence="7 8">
    <name type="scientific">Mycolicibacterium komossense</name>
    <dbReference type="NCBI Taxonomy" id="1779"/>
    <lineage>
        <taxon>Bacteria</taxon>
        <taxon>Bacillati</taxon>
        <taxon>Actinomycetota</taxon>
        <taxon>Actinomycetes</taxon>
        <taxon>Mycobacteriales</taxon>
        <taxon>Mycobacteriaceae</taxon>
        <taxon>Mycolicibacterium</taxon>
    </lineage>
</organism>
<dbReference type="Pfam" id="PF00440">
    <property type="entry name" value="TetR_N"/>
    <property type="match status" value="1"/>
</dbReference>
<keyword evidence="1" id="KW-0805">Transcription regulation</keyword>
<gene>
    <name evidence="7" type="ORF">H7J73_27820</name>
</gene>
<evidence type="ECO:0000256" key="1">
    <source>
        <dbReference type="ARBA" id="ARBA00023015"/>
    </source>
</evidence>
<feature type="domain" description="HTH tetR-type" evidence="6">
    <location>
        <begin position="19"/>
        <end position="79"/>
    </location>
</feature>
<evidence type="ECO:0000259" key="6">
    <source>
        <dbReference type="PROSITE" id="PS50977"/>
    </source>
</evidence>
<keyword evidence="5" id="KW-1133">Transmembrane helix</keyword>
<dbReference type="PANTHER" id="PTHR30055:SF234">
    <property type="entry name" value="HTH-TYPE TRANSCRIPTIONAL REGULATOR BETI"/>
    <property type="match status" value="1"/>
</dbReference>
<evidence type="ECO:0000256" key="4">
    <source>
        <dbReference type="PROSITE-ProRule" id="PRU00335"/>
    </source>
</evidence>
<dbReference type="Proteomes" id="UP001526201">
    <property type="component" value="Unassembled WGS sequence"/>
</dbReference>
<proteinExistence type="predicted"/>
<keyword evidence="5" id="KW-0472">Membrane</keyword>
<comment type="caution">
    <text evidence="7">The sequence shown here is derived from an EMBL/GenBank/DDBJ whole genome shotgun (WGS) entry which is preliminary data.</text>
</comment>
<evidence type="ECO:0000313" key="7">
    <source>
        <dbReference type="EMBL" id="MCV7229821.1"/>
    </source>
</evidence>
<protein>
    <submittedName>
        <fullName evidence="7">TetR/AcrR family transcriptional regulator</fullName>
    </submittedName>
</protein>
<dbReference type="SUPFAM" id="SSF46689">
    <property type="entry name" value="Homeodomain-like"/>
    <property type="match status" value="1"/>
</dbReference>
<evidence type="ECO:0000256" key="2">
    <source>
        <dbReference type="ARBA" id="ARBA00023125"/>
    </source>
</evidence>
<dbReference type="PROSITE" id="PS50977">
    <property type="entry name" value="HTH_TETR_2"/>
    <property type="match status" value="1"/>
</dbReference>
<evidence type="ECO:0000256" key="5">
    <source>
        <dbReference type="SAM" id="Phobius"/>
    </source>
</evidence>
<keyword evidence="2 4" id="KW-0238">DNA-binding</keyword>
<dbReference type="PRINTS" id="PR00455">
    <property type="entry name" value="HTHTETR"/>
</dbReference>
<sequence>MTSDSQSSPRRSRRDEYAELTRTAVVDAARTLFAERGYFATTINEIADRGRVSSGTVYQQCGGKQGLLRTLMDMWTTSPLVAETLSSIRRASTLEESLELLTEAYLGMHSQFDDIIQTVSTTAAQDGSAAAALAVALARHRAALLEIAATVRPLGGFPVAFSDDDFADLALFYYGAHGGFHFLIAVLGWPAERARRWLHKQFVHSLLDATASA</sequence>
<dbReference type="InterPro" id="IPR050109">
    <property type="entry name" value="HTH-type_TetR-like_transc_reg"/>
</dbReference>
<feature type="DNA-binding region" description="H-T-H motif" evidence="4">
    <location>
        <begin position="42"/>
        <end position="61"/>
    </location>
</feature>
<name>A0ABT3CJY1_9MYCO</name>
<dbReference type="InterPro" id="IPR009057">
    <property type="entry name" value="Homeodomain-like_sf"/>
</dbReference>
<reference evidence="7 8" key="1">
    <citation type="journal article" date="2022" name="BMC Genomics">
        <title>Comparative genome analysis of mycobacteria focusing on tRNA and non-coding RNA.</title>
        <authorList>
            <person name="Behra P.R.K."/>
            <person name="Pettersson B.M.F."/>
            <person name="Ramesh M."/>
            <person name="Das S."/>
            <person name="Dasgupta S."/>
            <person name="Kirsebom L.A."/>
        </authorList>
    </citation>
    <scope>NUCLEOTIDE SEQUENCE [LARGE SCALE GENOMIC DNA]</scope>
    <source>
        <strain evidence="7 8">DSM 44078</strain>
    </source>
</reference>
<evidence type="ECO:0000313" key="8">
    <source>
        <dbReference type="Proteomes" id="UP001526201"/>
    </source>
</evidence>
<feature type="transmembrane region" description="Helical" evidence="5">
    <location>
        <begin position="171"/>
        <end position="191"/>
    </location>
</feature>
<dbReference type="InterPro" id="IPR001647">
    <property type="entry name" value="HTH_TetR"/>
</dbReference>
<keyword evidence="5" id="KW-0812">Transmembrane</keyword>
<accession>A0ABT3CJY1</accession>